<feature type="domain" description="Alpha/beta hydrolase fold-3" evidence="2">
    <location>
        <begin position="114"/>
        <end position="320"/>
    </location>
</feature>
<keyword evidence="4" id="KW-1185">Reference proteome</keyword>
<dbReference type="Proteomes" id="UP000316030">
    <property type="component" value="Unassembled WGS sequence"/>
</dbReference>
<reference evidence="3 4" key="1">
    <citation type="submission" date="2017-05" db="EMBL/GenBank/DDBJ databases">
        <authorList>
            <person name="Varghese N."/>
            <person name="Submissions S."/>
        </authorList>
    </citation>
    <scope>NUCLEOTIDE SEQUENCE [LARGE SCALE GENOMIC DNA]</scope>
    <source>
        <strain evidence="3 4">DSM 29506</strain>
    </source>
</reference>
<dbReference type="AlphaFoldDB" id="A0A521AHR2"/>
<dbReference type="InterPro" id="IPR013094">
    <property type="entry name" value="AB_hydrolase_3"/>
</dbReference>
<dbReference type="OrthoDB" id="9806180at2"/>
<evidence type="ECO:0000313" key="3">
    <source>
        <dbReference type="EMBL" id="SMO34288.1"/>
    </source>
</evidence>
<dbReference type="PANTHER" id="PTHR48081">
    <property type="entry name" value="AB HYDROLASE SUPERFAMILY PROTEIN C4A8.06C"/>
    <property type="match status" value="1"/>
</dbReference>
<accession>A0A521AHR2</accession>
<keyword evidence="1" id="KW-0378">Hydrolase</keyword>
<dbReference type="InterPro" id="IPR029058">
    <property type="entry name" value="AB_hydrolase_fold"/>
</dbReference>
<gene>
    <name evidence="3" type="ORF">SAMN06265173_101167</name>
</gene>
<dbReference type="RefSeq" id="WP_142491484.1">
    <property type="nucleotide sequence ID" value="NZ_FXTO01000001.1"/>
</dbReference>
<dbReference type="GO" id="GO:0016787">
    <property type="term" value="F:hydrolase activity"/>
    <property type="evidence" value="ECO:0007669"/>
    <property type="project" value="UniProtKB-KW"/>
</dbReference>
<dbReference type="EMBL" id="FXTO01000001">
    <property type="protein sequence ID" value="SMO34288.1"/>
    <property type="molecule type" value="Genomic_DNA"/>
</dbReference>
<proteinExistence type="predicted"/>
<dbReference type="Gene3D" id="3.40.50.1820">
    <property type="entry name" value="alpha/beta hydrolase"/>
    <property type="match status" value="1"/>
</dbReference>
<evidence type="ECO:0000313" key="4">
    <source>
        <dbReference type="Proteomes" id="UP000316030"/>
    </source>
</evidence>
<evidence type="ECO:0000259" key="2">
    <source>
        <dbReference type="Pfam" id="PF07859"/>
    </source>
</evidence>
<evidence type="ECO:0000256" key="1">
    <source>
        <dbReference type="ARBA" id="ARBA00022801"/>
    </source>
</evidence>
<sequence>MSKLGLIWGLVRVFLPEPLVRWIYAGHLTTIAGRRIDPKAQAATDLVNLLRDPNQPPSVELSRAQIQTLAAKFERPCPASVQKTDITLPGAAGDRPARLYVPAGRDSNAAQPTLLYLHGGGWVQGGIDTHDGLCGALCEQAGIRVISFDYRLAPEHPFPAAPNDVLACYRGLLADAANLHIRPDQLAVGGDSAGGNLTACLMHDLIEAKLPLPAAQVLIYPGVDGRLTSQSMRDLRDQPLLPVSRIDWYLSLYLPTGQDRNDPRVSPLLSQNLASQPPALIIGGGHDPLWDDALSYAQALQDAGVQTDLLTYPGQVHAFVSLTKVIPQGRDAIQKTARWLKAALG</sequence>
<dbReference type="InterPro" id="IPR050300">
    <property type="entry name" value="GDXG_lipolytic_enzyme"/>
</dbReference>
<dbReference type="Pfam" id="PF07859">
    <property type="entry name" value="Abhydrolase_3"/>
    <property type="match status" value="1"/>
</dbReference>
<dbReference type="PANTHER" id="PTHR48081:SF8">
    <property type="entry name" value="ALPHA_BETA HYDROLASE FOLD-3 DOMAIN-CONTAINING PROTEIN-RELATED"/>
    <property type="match status" value="1"/>
</dbReference>
<dbReference type="SUPFAM" id="SSF53474">
    <property type="entry name" value="alpha/beta-Hydrolases"/>
    <property type="match status" value="1"/>
</dbReference>
<organism evidence="3 4">
    <name type="scientific">Thalassovita litoralis</name>
    <dbReference type="NCBI Taxonomy" id="1010611"/>
    <lineage>
        <taxon>Bacteria</taxon>
        <taxon>Pseudomonadati</taxon>
        <taxon>Pseudomonadota</taxon>
        <taxon>Alphaproteobacteria</taxon>
        <taxon>Rhodobacterales</taxon>
        <taxon>Roseobacteraceae</taxon>
        <taxon>Thalassovita</taxon>
    </lineage>
</organism>
<name>A0A521AHR2_9RHOB</name>
<protein>
    <submittedName>
        <fullName evidence="3">Acetyl esterase</fullName>
    </submittedName>
</protein>